<dbReference type="Proteomes" id="UP001281761">
    <property type="component" value="Unassembled WGS sequence"/>
</dbReference>
<evidence type="ECO:0000313" key="2">
    <source>
        <dbReference type="Proteomes" id="UP001281761"/>
    </source>
</evidence>
<proteinExistence type="predicted"/>
<comment type="caution">
    <text evidence="1">The sequence shown here is derived from an EMBL/GenBank/DDBJ whole genome shotgun (WGS) entry which is preliminary data.</text>
</comment>
<dbReference type="InterPro" id="IPR016024">
    <property type="entry name" value="ARM-type_fold"/>
</dbReference>
<gene>
    <name evidence="1" type="ORF">BLNAU_12030</name>
</gene>
<name>A0ABQ9XLW6_9EUKA</name>
<evidence type="ECO:0000313" key="1">
    <source>
        <dbReference type="EMBL" id="KAK2953041.1"/>
    </source>
</evidence>
<sequence length="346" mass="39538">MTVIDTKIDASTDFACPDSSAFLNWDGNSVDSEHERTVVFQSLVATVKIQAALDDSLEVKAVKFLTSVDPKTRSSADIFLSNFGQTTDESLTNFVQCIVVLISSPNRAITTTMMKIINSLINWCSPNIRLDLFKADLLPQLITTLNPLSLSFAEAVDIHTCLMKSVRDTLWPTTPESLASIKIEEWDEQQNVHGTVYQQVLAPSEQYIRHLCVNRFSIIDGDQSANFLLILGLLLRISPYYQPIMEFVMFMPVIPTIPSSLTIFEDDETIWDFLIEMIDTQREWNYQSGKVQKKGMIILRMLRMEGIEDAMEAKLHNNKNEFDGRWIVYYSIRWNNRQGMNLSKQE</sequence>
<dbReference type="SUPFAM" id="SSF48371">
    <property type="entry name" value="ARM repeat"/>
    <property type="match status" value="1"/>
</dbReference>
<accession>A0ABQ9XLW6</accession>
<keyword evidence="2" id="KW-1185">Reference proteome</keyword>
<reference evidence="1 2" key="1">
    <citation type="journal article" date="2022" name="bioRxiv">
        <title>Genomics of Preaxostyla Flagellates Illuminates Evolutionary Transitions and the Path Towards Mitochondrial Loss.</title>
        <authorList>
            <person name="Novak L.V.F."/>
            <person name="Treitli S.C."/>
            <person name="Pyrih J."/>
            <person name="Halakuc P."/>
            <person name="Pipaliya S.V."/>
            <person name="Vacek V."/>
            <person name="Brzon O."/>
            <person name="Soukal P."/>
            <person name="Eme L."/>
            <person name="Dacks J.B."/>
            <person name="Karnkowska A."/>
            <person name="Elias M."/>
            <person name="Hampl V."/>
        </authorList>
    </citation>
    <scope>NUCLEOTIDE SEQUENCE [LARGE SCALE GENOMIC DNA]</scope>
    <source>
        <strain evidence="1">NAU3</strain>
        <tissue evidence="1">Gut</tissue>
    </source>
</reference>
<dbReference type="EMBL" id="JARBJD010000096">
    <property type="protein sequence ID" value="KAK2953041.1"/>
    <property type="molecule type" value="Genomic_DNA"/>
</dbReference>
<protein>
    <submittedName>
        <fullName evidence="1">Uncharacterized protein</fullName>
    </submittedName>
</protein>
<organism evidence="1 2">
    <name type="scientific">Blattamonas nauphoetae</name>
    <dbReference type="NCBI Taxonomy" id="2049346"/>
    <lineage>
        <taxon>Eukaryota</taxon>
        <taxon>Metamonada</taxon>
        <taxon>Preaxostyla</taxon>
        <taxon>Oxymonadida</taxon>
        <taxon>Blattamonas</taxon>
    </lineage>
</organism>